<accession>A0AAN8URR2</accession>
<evidence type="ECO:0000259" key="1">
    <source>
        <dbReference type="Pfam" id="PF14214"/>
    </source>
</evidence>
<reference evidence="2 3" key="1">
    <citation type="submission" date="2023-12" db="EMBL/GenBank/DDBJ databases">
        <title>A high-quality genome assembly for Dillenia turbinata (Dilleniales).</title>
        <authorList>
            <person name="Chanderbali A."/>
        </authorList>
    </citation>
    <scope>NUCLEOTIDE SEQUENCE [LARGE SCALE GENOMIC DNA]</scope>
    <source>
        <strain evidence="2">LSX21</strain>
        <tissue evidence="2">Leaf</tissue>
    </source>
</reference>
<name>A0AAN8URR2_9MAGN</name>
<dbReference type="Pfam" id="PF14214">
    <property type="entry name" value="Helitron_like_N"/>
    <property type="match status" value="1"/>
</dbReference>
<feature type="domain" description="Helitron helicase-like" evidence="1">
    <location>
        <begin position="53"/>
        <end position="115"/>
    </location>
</feature>
<dbReference type="InterPro" id="IPR025476">
    <property type="entry name" value="Helitron_helicase-like"/>
</dbReference>
<dbReference type="EMBL" id="JBAMMX010000025">
    <property type="protein sequence ID" value="KAK6915502.1"/>
    <property type="molecule type" value="Genomic_DNA"/>
</dbReference>
<keyword evidence="2" id="KW-0547">Nucleotide-binding</keyword>
<keyword evidence="3" id="KW-1185">Reference proteome</keyword>
<protein>
    <submittedName>
        <fullName evidence="2">Helitron helicase-like domain</fullName>
    </submittedName>
</protein>
<keyword evidence="2" id="KW-0067">ATP-binding</keyword>
<dbReference type="Proteomes" id="UP001370490">
    <property type="component" value="Unassembled WGS sequence"/>
</dbReference>
<organism evidence="2 3">
    <name type="scientific">Dillenia turbinata</name>
    <dbReference type="NCBI Taxonomy" id="194707"/>
    <lineage>
        <taxon>Eukaryota</taxon>
        <taxon>Viridiplantae</taxon>
        <taxon>Streptophyta</taxon>
        <taxon>Embryophyta</taxon>
        <taxon>Tracheophyta</taxon>
        <taxon>Spermatophyta</taxon>
        <taxon>Magnoliopsida</taxon>
        <taxon>eudicotyledons</taxon>
        <taxon>Gunneridae</taxon>
        <taxon>Pentapetalae</taxon>
        <taxon>Dilleniales</taxon>
        <taxon>Dilleniaceae</taxon>
        <taxon>Dillenia</taxon>
    </lineage>
</organism>
<evidence type="ECO:0000313" key="3">
    <source>
        <dbReference type="Proteomes" id="UP001370490"/>
    </source>
</evidence>
<proteinExistence type="predicted"/>
<evidence type="ECO:0000313" key="2">
    <source>
        <dbReference type="EMBL" id="KAK6915502.1"/>
    </source>
</evidence>
<gene>
    <name evidence="2" type="ORF">RJ641_020619</name>
</gene>
<keyword evidence="2" id="KW-0347">Helicase</keyword>
<dbReference type="GO" id="GO:0004386">
    <property type="term" value="F:helicase activity"/>
    <property type="evidence" value="ECO:0007669"/>
    <property type="project" value="UniProtKB-KW"/>
</dbReference>
<comment type="caution">
    <text evidence="2">The sequence shown here is derived from an EMBL/GenBank/DDBJ whole genome shotgun (WGS) entry which is preliminary data.</text>
</comment>
<keyword evidence="2" id="KW-0378">Hydrolase</keyword>
<sequence length="140" mass="16302">MDKPISRTNINCEQIFCHANQHLHNILSSPENKQMIPKAWLISGIIKMQWVDGNRELFITFTTNPISNEVQYMLSKIPGQPSEDRPEIVTRVLKIKLDLLIKDSTEKQFFEKVNADSHMLRFFCGSLKKQNVRHPRTLIV</sequence>
<dbReference type="AlphaFoldDB" id="A0AAN8URR2"/>